<organism evidence="2 3">
    <name type="scientific">Panicum virgatum</name>
    <name type="common">Blackwell switchgrass</name>
    <dbReference type="NCBI Taxonomy" id="38727"/>
    <lineage>
        <taxon>Eukaryota</taxon>
        <taxon>Viridiplantae</taxon>
        <taxon>Streptophyta</taxon>
        <taxon>Embryophyta</taxon>
        <taxon>Tracheophyta</taxon>
        <taxon>Spermatophyta</taxon>
        <taxon>Magnoliopsida</taxon>
        <taxon>Liliopsida</taxon>
        <taxon>Poales</taxon>
        <taxon>Poaceae</taxon>
        <taxon>PACMAD clade</taxon>
        <taxon>Panicoideae</taxon>
        <taxon>Panicodae</taxon>
        <taxon>Paniceae</taxon>
        <taxon>Panicinae</taxon>
        <taxon>Panicum</taxon>
        <taxon>Panicum sect. Hiantes</taxon>
    </lineage>
</organism>
<dbReference type="InterPro" id="IPR055298">
    <property type="entry name" value="AtLOH3-like"/>
</dbReference>
<name>A0A8T0Q7D0_PANVG</name>
<proteinExistence type="predicted"/>
<dbReference type="Pfam" id="PF14291">
    <property type="entry name" value="DUF4371"/>
    <property type="match status" value="1"/>
</dbReference>
<dbReference type="AlphaFoldDB" id="A0A8T0Q7D0"/>
<dbReference type="PANTHER" id="PTHR11697">
    <property type="entry name" value="GENERAL TRANSCRIPTION FACTOR 2-RELATED ZINC FINGER PROTEIN"/>
    <property type="match status" value="1"/>
</dbReference>
<keyword evidence="3" id="KW-1185">Reference proteome</keyword>
<dbReference type="EMBL" id="CM029049">
    <property type="protein sequence ID" value="KAG2570791.1"/>
    <property type="molecule type" value="Genomic_DNA"/>
</dbReference>
<dbReference type="PANTHER" id="PTHR11697:SF230">
    <property type="entry name" value="ZINC FINGER, MYM DOMAIN CONTAINING 1"/>
    <property type="match status" value="1"/>
</dbReference>
<comment type="caution">
    <text evidence="2">The sequence shown here is derived from an EMBL/GenBank/DDBJ whole genome shotgun (WGS) entry which is preliminary data.</text>
</comment>
<evidence type="ECO:0000259" key="1">
    <source>
        <dbReference type="Pfam" id="PF14291"/>
    </source>
</evidence>
<gene>
    <name evidence="2" type="ORF">PVAP13_7KG004409</name>
</gene>
<dbReference type="InterPro" id="IPR025398">
    <property type="entry name" value="DUF4371"/>
</dbReference>
<protein>
    <recommendedName>
        <fullName evidence="1">DUF4371 domain-containing protein</fullName>
    </recommendedName>
</protein>
<reference evidence="2" key="1">
    <citation type="submission" date="2020-05" db="EMBL/GenBank/DDBJ databases">
        <title>WGS assembly of Panicum virgatum.</title>
        <authorList>
            <person name="Lovell J.T."/>
            <person name="Jenkins J."/>
            <person name="Shu S."/>
            <person name="Juenger T.E."/>
            <person name="Schmutz J."/>
        </authorList>
    </citation>
    <scope>NUCLEOTIDE SEQUENCE</scope>
    <source>
        <strain evidence="2">AP13</strain>
    </source>
</reference>
<evidence type="ECO:0000313" key="3">
    <source>
        <dbReference type="Proteomes" id="UP000823388"/>
    </source>
</evidence>
<dbReference type="SUPFAM" id="SSF53098">
    <property type="entry name" value="Ribonuclease H-like"/>
    <property type="match status" value="1"/>
</dbReference>
<sequence>MLSPDIQKDLCSAFAREVKKVIKKEIGDKLFSVLIDESCDISIAKQMAVIVRYVNDKGMVVERFLGLKHVPDTTSSALKKALLDVLAEYGLHIARLRGQGYDGASNMRGEFNGLQKQIRDENSHAFYVHCFAHQLQLVVVAVSTCCSSFSDFFNYVGLIVTSASSSCRRKDTLIADHRNTIIEKLDSGEIFSGKGKHQRTSLARPGDTRWGSHFTTLLRIENMWESVIRVLSMIHGDERNPGRAAGLLKKMESFTFVLNMKLMLKVFRITNELSLLLQKKDQNIVQAMSLLVDVKTRLVNFRNEGWAALFQEVKDFCVAKKIKLPDFSELRPRWGRSRLDDDLITKEHHYRVDTFLVALDAILTEMDHRFNESSSEVLVCFSCLDPRNSFSMFDIDKIARLTEIYDQDFSLTDPSNIRDQLETFILHVRRVDAFRSCNDFASLAMKLVETGRHHAFPLVYHIIELALLLPVATASVERDFSAMNIIKTNLCNRMGD</sequence>
<feature type="domain" description="DUF4371" evidence="1">
    <location>
        <begin position="1"/>
        <end position="113"/>
    </location>
</feature>
<dbReference type="Proteomes" id="UP000823388">
    <property type="component" value="Chromosome 7K"/>
</dbReference>
<feature type="non-terminal residue" evidence="2">
    <location>
        <position position="496"/>
    </location>
</feature>
<accession>A0A8T0Q7D0</accession>
<dbReference type="InterPro" id="IPR012337">
    <property type="entry name" value="RNaseH-like_sf"/>
</dbReference>
<evidence type="ECO:0000313" key="2">
    <source>
        <dbReference type="EMBL" id="KAG2570791.1"/>
    </source>
</evidence>